<dbReference type="Proteomes" id="UP000315816">
    <property type="component" value="Unassembled WGS sequence"/>
</dbReference>
<dbReference type="PANTHER" id="PTHR39600:SF1">
    <property type="entry name" value="PEPTIDASE INHIBITOR I78 FAMILY PROTEIN"/>
    <property type="match status" value="1"/>
</dbReference>
<dbReference type="Pfam" id="PF11720">
    <property type="entry name" value="Inhibitor_I78"/>
    <property type="match status" value="1"/>
</dbReference>
<dbReference type="InterPro" id="IPR021719">
    <property type="entry name" value="Prot_inh_I78"/>
</dbReference>
<evidence type="ECO:0000313" key="1">
    <source>
        <dbReference type="EMBL" id="TQV70394.1"/>
    </source>
</evidence>
<dbReference type="RefSeq" id="WP_142851842.1">
    <property type="nucleotide sequence ID" value="NZ_FXWW01000002.1"/>
</dbReference>
<keyword evidence="2" id="KW-1185">Reference proteome</keyword>
<evidence type="ECO:0008006" key="3">
    <source>
        <dbReference type="Google" id="ProtNLM"/>
    </source>
</evidence>
<comment type="caution">
    <text evidence="1">The sequence shown here is derived from an EMBL/GenBank/DDBJ whole genome shotgun (WGS) entry which is preliminary data.</text>
</comment>
<organism evidence="1 2">
    <name type="scientific">Aliiroseovarius halocynthiae</name>
    <dbReference type="NCBI Taxonomy" id="985055"/>
    <lineage>
        <taxon>Bacteria</taxon>
        <taxon>Pseudomonadati</taxon>
        <taxon>Pseudomonadota</taxon>
        <taxon>Alphaproteobacteria</taxon>
        <taxon>Rhodobacterales</taxon>
        <taxon>Paracoccaceae</taxon>
        <taxon>Aliiroseovarius</taxon>
    </lineage>
</organism>
<dbReference type="PROSITE" id="PS51257">
    <property type="entry name" value="PROKAR_LIPOPROTEIN"/>
    <property type="match status" value="1"/>
</dbReference>
<sequence length="87" mass="9514">MKQLFMIATLTGLAGCMADGADAADDLCGASQLAYLVGQTAEILTGLDLPENRRVMQPDMAYTMDYQPNRLNISIDENKVIDRVWCG</sequence>
<dbReference type="OrthoDB" id="8724542at2"/>
<proteinExistence type="predicted"/>
<evidence type="ECO:0000313" key="2">
    <source>
        <dbReference type="Proteomes" id="UP000315816"/>
    </source>
</evidence>
<accession>A0A545SZJ3</accession>
<dbReference type="AlphaFoldDB" id="A0A545SZJ3"/>
<gene>
    <name evidence="1" type="ORF">FIL88_00370</name>
</gene>
<dbReference type="EMBL" id="VICH01000001">
    <property type="protein sequence ID" value="TQV70394.1"/>
    <property type="molecule type" value="Genomic_DNA"/>
</dbReference>
<dbReference type="Gene3D" id="3.30.10.10">
    <property type="entry name" value="Trypsin Inhibitor V, subunit A"/>
    <property type="match status" value="1"/>
</dbReference>
<protein>
    <recommendedName>
        <fullName evidence="3">Peptidase inhibitor I78 family protein</fullName>
    </recommendedName>
</protein>
<dbReference type="PANTHER" id="PTHR39600">
    <property type="entry name" value="PEPTIDASE INHIBITOR I78 FAMILY PROTEIN"/>
    <property type="match status" value="1"/>
</dbReference>
<name>A0A545SZJ3_9RHOB</name>
<reference evidence="1 2" key="1">
    <citation type="submission" date="2019-06" db="EMBL/GenBank/DDBJ databases">
        <title>A novel species of marine bacteria.</title>
        <authorList>
            <person name="Wang Y."/>
        </authorList>
    </citation>
    <scope>NUCLEOTIDE SEQUENCE [LARGE SCALE GENOMIC DNA]</scope>
    <source>
        <strain evidence="1 2">MA1-10</strain>
    </source>
</reference>